<gene>
    <name evidence="1" type="ORF">GTS_38730</name>
</gene>
<dbReference type="Proteomes" id="UP000298860">
    <property type="component" value="Unassembled WGS sequence"/>
</dbReference>
<organism evidence="1 2">
    <name type="scientific">Gandjariella thermophila</name>
    <dbReference type="NCBI Taxonomy" id="1931992"/>
    <lineage>
        <taxon>Bacteria</taxon>
        <taxon>Bacillati</taxon>
        <taxon>Actinomycetota</taxon>
        <taxon>Actinomycetes</taxon>
        <taxon>Pseudonocardiales</taxon>
        <taxon>Pseudonocardiaceae</taxon>
        <taxon>Gandjariella</taxon>
    </lineage>
</organism>
<sequence length="285" mass="30126">MGREGGPTGTGAGVRRRWSLLGLVAMITVLALPARPATAAPHRSPADCAARLDCGVADLDVMSMPERLDFLRRLQRGPASDLVPGFDRWRNIEGVLEFFASDHVGRPGSWVSIVDAAILEGAERGTAIALGVTGDTFGNPGAPLWASYLTQLRAGALAQRAVHDAAWSRAEQASTEHGLAVAAALGVRPSVVDRRFFLISQVYRWTLRNERGVLVAASAPAAGGLPPAARASWLAWFTDVRATEPTRDGSALAYRIANLDPFGAAVSAVDLLAASLPALFHDFVS</sequence>
<name>A0A4D4JB56_9PSEU</name>
<evidence type="ECO:0000313" key="2">
    <source>
        <dbReference type="Proteomes" id="UP000298860"/>
    </source>
</evidence>
<dbReference type="AlphaFoldDB" id="A0A4D4JB56"/>
<comment type="caution">
    <text evidence="1">The sequence shown here is derived from an EMBL/GenBank/DDBJ whole genome shotgun (WGS) entry which is preliminary data.</text>
</comment>
<keyword evidence="2" id="KW-1185">Reference proteome</keyword>
<protein>
    <submittedName>
        <fullName evidence="1">Uncharacterized protein</fullName>
    </submittedName>
</protein>
<reference evidence="2" key="1">
    <citation type="submission" date="2019-04" db="EMBL/GenBank/DDBJ databases">
        <title>Draft genome sequence of Pseudonocardiaceae bacterium SL3-2-4.</title>
        <authorList>
            <person name="Ningsih F."/>
            <person name="Yokota A."/>
            <person name="Sakai Y."/>
            <person name="Nanatani K."/>
            <person name="Yabe S."/>
            <person name="Oetari A."/>
            <person name="Sjamsuridzal W."/>
        </authorList>
    </citation>
    <scope>NUCLEOTIDE SEQUENCE [LARGE SCALE GENOMIC DNA]</scope>
    <source>
        <strain evidence="2">SL3-2-4</strain>
    </source>
</reference>
<dbReference type="RefSeq" id="WP_225978555.1">
    <property type="nucleotide sequence ID" value="NZ_BJFL01000022.1"/>
</dbReference>
<evidence type="ECO:0000313" key="1">
    <source>
        <dbReference type="EMBL" id="GDY32240.1"/>
    </source>
</evidence>
<proteinExistence type="predicted"/>
<accession>A0A4D4JB56</accession>
<dbReference type="EMBL" id="BJFL01000022">
    <property type="protein sequence ID" value="GDY32240.1"/>
    <property type="molecule type" value="Genomic_DNA"/>
</dbReference>